<organism evidence="2 3">
    <name type="scientific">Streptomyces thermolineatus</name>
    <dbReference type="NCBI Taxonomy" id="44033"/>
    <lineage>
        <taxon>Bacteria</taxon>
        <taxon>Bacillati</taxon>
        <taxon>Actinomycetota</taxon>
        <taxon>Actinomycetes</taxon>
        <taxon>Kitasatosporales</taxon>
        <taxon>Streptomycetaceae</taxon>
        <taxon>Streptomyces</taxon>
    </lineage>
</organism>
<gene>
    <name evidence="2" type="ORF">GCM10010406_17830</name>
</gene>
<feature type="region of interest" description="Disordered" evidence="1">
    <location>
        <begin position="39"/>
        <end position="68"/>
    </location>
</feature>
<dbReference type="Proteomes" id="UP001501358">
    <property type="component" value="Unassembled WGS sequence"/>
</dbReference>
<dbReference type="RefSeq" id="WP_344382563.1">
    <property type="nucleotide sequence ID" value="NZ_BAAATA010000007.1"/>
</dbReference>
<proteinExistence type="predicted"/>
<evidence type="ECO:0000313" key="3">
    <source>
        <dbReference type="Proteomes" id="UP001501358"/>
    </source>
</evidence>
<sequence length="196" mass="19950">MQQPSAGVLPHTRTRAVHWISTAAALGAVVGGGMLVQPAGASPSGPDTAIGARSGGEAVATTAPDPDEAEYPFDCAGVPVLVVDHAPADLDGDGRPETVALVRCDAPGGNPPNGVYLLSAGTGANAAPQVAEAFVEPEEGLVVDGLEVTGREVSATLRGYSDDSVPRCCPDQERRVSWRWKDGSFLKYAAPPPGAV</sequence>
<dbReference type="EMBL" id="BAAATA010000007">
    <property type="protein sequence ID" value="GAA2481986.1"/>
    <property type="molecule type" value="Genomic_DNA"/>
</dbReference>
<accession>A0ABP5YPU0</accession>
<evidence type="ECO:0008006" key="4">
    <source>
        <dbReference type="Google" id="ProtNLM"/>
    </source>
</evidence>
<reference evidence="3" key="1">
    <citation type="journal article" date="2019" name="Int. J. Syst. Evol. Microbiol.">
        <title>The Global Catalogue of Microorganisms (GCM) 10K type strain sequencing project: providing services to taxonomists for standard genome sequencing and annotation.</title>
        <authorList>
            <consortium name="The Broad Institute Genomics Platform"/>
            <consortium name="The Broad Institute Genome Sequencing Center for Infectious Disease"/>
            <person name="Wu L."/>
            <person name="Ma J."/>
        </authorList>
    </citation>
    <scope>NUCLEOTIDE SEQUENCE [LARGE SCALE GENOMIC DNA]</scope>
    <source>
        <strain evidence="3">JCM 6307</strain>
    </source>
</reference>
<protein>
    <recommendedName>
        <fullName evidence="4">Secreted protein</fullName>
    </recommendedName>
</protein>
<evidence type="ECO:0000256" key="1">
    <source>
        <dbReference type="SAM" id="MobiDB-lite"/>
    </source>
</evidence>
<name>A0ABP5YPU0_9ACTN</name>
<comment type="caution">
    <text evidence="2">The sequence shown here is derived from an EMBL/GenBank/DDBJ whole genome shotgun (WGS) entry which is preliminary data.</text>
</comment>
<evidence type="ECO:0000313" key="2">
    <source>
        <dbReference type="EMBL" id="GAA2481986.1"/>
    </source>
</evidence>
<keyword evidence="3" id="KW-1185">Reference proteome</keyword>